<feature type="domain" description="DUF4349" evidence="2">
    <location>
        <begin position="118"/>
        <end position="322"/>
    </location>
</feature>
<keyword evidence="1" id="KW-1133">Transmembrane helix</keyword>
<proteinExistence type="predicted"/>
<evidence type="ECO:0000256" key="1">
    <source>
        <dbReference type="SAM" id="Phobius"/>
    </source>
</evidence>
<gene>
    <name evidence="3" type="ORF">B6N23_11050</name>
</gene>
<reference evidence="3 4" key="1">
    <citation type="submission" date="2023-08" db="EMBL/GenBank/DDBJ databases">
        <title>Transcriptome Analysis of Halomonas alkalicola CICC 11012s to Identify the Genes Involved in Alkaline Tolerances.</title>
        <authorList>
            <person name="Zhai L."/>
        </authorList>
    </citation>
    <scope>NUCLEOTIDE SEQUENCE [LARGE SCALE GENOMIC DNA]</scope>
    <source>
        <strain evidence="3 4">CICC 11012s</strain>
    </source>
</reference>
<keyword evidence="4" id="KW-1185">Reference proteome</keyword>
<name>A0ABY9H263_9GAMM</name>
<evidence type="ECO:0000313" key="3">
    <source>
        <dbReference type="EMBL" id="WLI72328.1"/>
    </source>
</evidence>
<keyword evidence="1" id="KW-0812">Transmembrane</keyword>
<sequence length="350" mass="38931">MPSRAFLSFRSRLSGLVFPGLVFPRRAFPRLGLPGLGLLAALGLSGCDAFDGGEVSSPYSDPYATGQEFSGKEFAGEAMVRQADLAGAARVPEAGGKADASRIEERRLYQLQFDAAEALVAAYQEVHEACLAMRGCQVEQGRLGTPRQGLASGNLVMRIDRDRVDEAEPVQRLGDSPALSGVEITREDRTQQMIDLEARLAQQVVLRERLAELAQEGRGFSERRIQDLLQVERELARVQGEIESMQGRQRHLSRVTESVSVTASFHQQRWVEPHQHGPLAPLWRALDRSVSLFFESVGQVILVVVFLTPWLVLGIPALWLLTRLWRPVRRGFGRLGQRRRARRAASQDDT</sequence>
<protein>
    <submittedName>
        <fullName evidence="3">DUF4349 domain-containing protein</fullName>
    </submittedName>
</protein>
<dbReference type="InterPro" id="IPR025645">
    <property type="entry name" value="DUF4349"/>
</dbReference>
<accession>A0ABY9H263</accession>
<dbReference type="Pfam" id="PF14257">
    <property type="entry name" value="DUF4349"/>
    <property type="match status" value="1"/>
</dbReference>
<evidence type="ECO:0000313" key="4">
    <source>
        <dbReference type="Proteomes" id="UP001235344"/>
    </source>
</evidence>
<dbReference type="RefSeq" id="WP_305498827.1">
    <property type="nucleotide sequence ID" value="NZ_CP131913.1"/>
</dbReference>
<organism evidence="3 4">
    <name type="scientific">Halomonas alkalicola</name>
    <dbReference type="NCBI Taxonomy" id="1930622"/>
    <lineage>
        <taxon>Bacteria</taxon>
        <taxon>Pseudomonadati</taxon>
        <taxon>Pseudomonadota</taxon>
        <taxon>Gammaproteobacteria</taxon>
        <taxon>Oceanospirillales</taxon>
        <taxon>Halomonadaceae</taxon>
        <taxon>Halomonas</taxon>
    </lineage>
</organism>
<dbReference type="Proteomes" id="UP001235344">
    <property type="component" value="Chromosome"/>
</dbReference>
<keyword evidence="1" id="KW-0472">Membrane</keyword>
<dbReference type="EMBL" id="CP131913">
    <property type="protein sequence ID" value="WLI72328.1"/>
    <property type="molecule type" value="Genomic_DNA"/>
</dbReference>
<feature type="transmembrane region" description="Helical" evidence="1">
    <location>
        <begin position="300"/>
        <end position="321"/>
    </location>
</feature>
<evidence type="ECO:0000259" key="2">
    <source>
        <dbReference type="Pfam" id="PF14257"/>
    </source>
</evidence>